<evidence type="ECO:0000313" key="8">
    <source>
        <dbReference type="Proteomes" id="UP000521199"/>
    </source>
</evidence>
<dbReference type="GO" id="GO:0005829">
    <property type="term" value="C:cytosol"/>
    <property type="evidence" value="ECO:0007669"/>
    <property type="project" value="TreeGrafter"/>
</dbReference>
<evidence type="ECO:0000313" key="7">
    <source>
        <dbReference type="EMBL" id="MBB5206949.1"/>
    </source>
</evidence>
<gene>
    <name evidence="5" type="primary">darP</name>
    <name evidence="7" type="ORF">HNQ52_000465</name>
</gene>
<evidence type="ECO:0000256" key="5">
    <source>
        <dbReference type="HAMAP-Rule" id="MF_00765"/>
    </source>
</evidence>
<dbReference type="InterPro" id="IPR006839">
    <property type="entry name" value="DarP"/>
</dbReference>
<name>A0A7W8FZ91_9GAMM</name>
<dbReference type="SUPFAM" id="SSF158710">
    <property type="entry name" value="PSPTO4464-like"/>
    <property type="match status" value="1"/>
</dbReference>
<keyword evidence="4 5" id="KW-0694">RNA-binding</keyword>
<dbReference type="EMBL" id="JACHHP010000001">
    <property type="protein sequence ID" value="MBB5206949.1"/>
    <property type="molecule type" value="Genomic_DNA"/>
</dbReference>
<dbReference type="HAMAP" id="MF_00765">
    <property type="entry name" value="DarP"/>
    <property type="match status" value="1"/>
</dbReference>
<evidence type="ECO:0000256" key="4">
    <source>
        <dbReference type="ARBA" id="ARBA00022884"/>
    </source>
</evidence>
<dbReference type="CDD" id="cd16331">
    <property type="entry name" value="YjgA-like"/>
    <property type="match status" value="1"/>
</dbReference>
<proteinExistence type="inferred from homology"/>
<keyword evidence="2 5" id="KW-0690">Ribosome biogenesis</keyword>
<feature type="region of interest" description="Disordered" evidence="6">
    <location>
        <begin position="172"/>
        <end position="222"/>
    </location>
</feature>
<dbReference type="Proteomes" id="UP000521199">
    <property type="component" value="Unassembled WGS sequence"/>
</dbReference>
<evidence type="ECO:0000256" key="3">
    <source>
        <dbReference type="ARBA" id="ARBA00022730"/>
    </source>
</evidence>
<comment type="similarity">
    <text evidence="5">Belongs to the DarP family.</text>
</comment>
<dbReference type="GO" id="GO:0043022">
    <property type="term" value="F:ribosome binding"/>
    <property type="evidence" value="ECO:0007669"/>
    <property type="project" value="UniProtKB-UniRule"/>
</dbReference>
<dbReference type="RefSeq" id="WP_183959403.1">
    <property type="nucleotide sequence ID" value="NZ_JACHHP010000001.1"/>
</dbReference>
<evidence type="ECO:0000256" key="6">
    <source>
        <dbReference type="SAM" id="MobiDB-lite"/>
    </source>
</evidence>
<reference evidence="7 8" key="1">
    <citation type="submission" date="2020-08" db="EMBL/GenBank/DDBJ databases">
        <title>Genomic Encyclopedia of Type Strains, Phase IV (KMG-IV): sequencing the most valuable type-strain genomes for metagenomic binning, comparative biology and taxonomic classification.</title>
        <authorList>
            <person name="Goeker M."/>
        </authorList>
    </citation>
    <scope>NUCLEOTIDE SEQUENCE [LARGE SCALE GENOMIC DNA]</scope>
    <source>
        <strain evidence="7 8">DSM 24163</strain>
    </source>
</reference>
<dbReference type="AlphaFoldDB" id="A0A7W8FZ91"/>
<comment type="function">
    <text evidence="5">Member of a network of 50S ribosomal subunit biogenesis factors which assembles along the 30S-50S interface, preventing incorrect 23S rRNA structures from forming. Promotes peptidyl transferase center (PTC) maturation.</text>
</comment>
<dbReference type="PANTHER" id="PTHR38101:SF1">
    <property type="entry name" value="UPF0307 PROTEIN YJGA"/>
    <property type="match status" value="1"/>
</dbReference>
<organism evidence="7 8">
    <name type="scientific">Chiayiivirga flava</name>
    <dbReference type="NCBI Taxonomy" id="659595"/>
    <lineage>
        <taxon>Bacteria</taxon>
        <taxon>Pseudomonadati</taxon>
        <taxon>Pseudomonadota</taxon>
        <taxon>Gammaproteobacteria</taxon>
        <taxon>Lysobacterales</taxon>
        <taxon>Lysobacteraceae</taxon>
        <taxon>Chiayiivirga</taxon>
    </lineage>
</organism>
<comment type="caution">
    <text evidence="7">The sequence shown here is derived from an EMBL/GenBank/DDBJ whole genome shotgun (WGS) entry which is preliminary data.</text>
</comment>
<dbReference type="InterPro" id="IPR023153">
    <property type="entry name" value="DarP_sf"/>
</dbReference>
<dbReference type="Gene3D" id="1.10.60.30">
    <property type="entry name" value="PSPTO4464-like domains"/>
    <property type="match status" value="2"/>
</dbReference>
<keyword evidence="8" id="KW-1185">Reference proteome</keyword>
<evidence type="ECO:0000256" key="2">
    <source>
        <dbReference type="ARBA" id="ARBA00022517"/>
    </source>
</evidence>
<dbReference type="NCBIfam" id="NF003593">
    <property type="entry name" value="PRK05255.1-1"/>
    <property type="match status" value="1"/>
</dbReference>
<comment type="subcellular location">
    <subcellularLocation>
        <location evidence="5">Cytoplasm</location>
    </subcellularLocation>
    <text evidence="5">Associates with late stage pre-50S ribosomal subunits.</text>
</comment>
<dbReference type="Pfam" id="PF04751">
    <property type="entry name" value="DarP"/>
    <property type="match status" value="1"/>
</dbReference>
<accession>A0A7W8FZ91</accession>
<keyword evidence="1 5" id="KW-0963">Cytoplasm</keyword>
<evidence type="ECO:0000256" key="1">
    <source>
        <dbReference type="ARBA" id="ARBA00022490"/>
    </source>
</evidence>
<keyword evidence="3 5" id="KW-0699">rRNA-binding</keyword>
<feature type="compositionally biased region" description="Basic and acidic residues" evidence="6">
    <location>
        <begin position="193"/>
        <end position="203"/>
    </location>
</feature>
<dbReference type="PANTHER" id="PTHR38101">
    <property type="entry name" value="UPF0307 PROTEIN YJGA"/>
    <property type="match status" value="1"/>
</dbReference>
<dbReference type="GO" id="GO:0019843">
    <property type="term" value="F:rRNA binding"/>
    <property type="evidence" value="ECO:0007669"/>
    <property type="project" value="UniProtKB-UniRule"/>
</dbReference>
<feature type="compositionally biased region" description="Basic and acidic residues" evidence="6">
    <location>
        <begin position="212"/>
        <end position="222"/>
    </location>
</feature>
<protein>
    <recommendedName>
        <fullName evidence="5">Dual-action ribosomal maturation protein DarP</fullName>
    </recommendedName>
    <alternativeName>
        <fullName evidence="5">Large ribosomal subunit assembly factor DarP</fullName>
    </alternativeName>
</protein>
<dbReference type="GO" id="GO:1902626">
    <property type="term" value="P:assembly of large subunit precursor of preribosome"/>
    <property type="evidence" value="ECO:0007669"/>
    <property type="project" value="UniProtKB-UniRule"/>
</dbReference>
<sequence length="222" mass="25504">MRGRDEETNEFLGPSRSQQRREALAIFDLAEVLVGLTDGQLAPIPMPDELRDLVRDSRRITAPIARKRQLQFLAKHMRREEDETLDAIRRALQHDRDEARRDTAALHQLEAWRDRLLAEGDPALAELLQAHPHPDRQHLRQLVRNAKEERLKNKPPHAFRELFRELKAMMREDATGNEDGNGEAAFADDDDAFGEHFEEHDPADAPDDSGEDHDPAPRSRRG</sequence>